<proteinExistence type="predicted"/>
<keyword evidence="1" id="KW-0812">Transmembrane</keyword>
<feature type="chain" id="PRO_5047459251" evidence="2">
    <location>
        <begin position="27"/>
        <end position="168"/>
    </location>
</feature>
<evidence type="ECO:0000256" key="1">
    <source>
        <dbReference type="SAM" id="Phobius"/>
    </source>
</evidence>
<evidence type="ECO:0000256" key="2">
    <source>
        <dbReference type="SAM" id="SignalP"/>
    </source>
</evidence>
<keyword evidence="4" id="KW-1185">Reference proteome</keyword>
<feature type="transmembrane region" description="Helical" evidence="1">
    <location>
        <begin position="31"/>
        <end position="48"/>
    </location>
</feature>
<name>A0ABV5JDT6_9RHOB</name>
<sequence>MTKSFIAAILAVSLAITGVTATQAKADGSDIAKVLLGLAIVGGIAAAVDNNNDRRAAQHAPATRDRYGDRYYNDGGIHQRNYRPQNRRRAVLPAQCLRTFQTYNGPRDAFGARCLNRNAGNIRLPNRCARQLNTPRGTRHVYSARCLDRQGYRVSTRRHGLGRGRDHE</sequence>
<protein>
    <submittedName>
        <fullName evidence="3">Uncharacterized protein</fullName>
    </submittedName>
</protein>
<gene>
    <name evidence="3" type="ORF">ACFFUT_07525</name>
</gene>
<accession>A0ABV5JDT6</accession>
<reference evidence="3 4" key="1">
    <citation type="submission" date="2024-09" db="EMBL/GenBank/DDBJ databases">
        <authorList>
            <person name="Sun Q."/>
            <person name="Mori K."/>
        </authorList>
    </citation>
    <scope>NUCLEOTIDE SEQUENCE [LARGE SCALE GENOMIC DNA]</scope>
    <source>
        <strain evidence="3 4">CECT 8726</strain>
    </source>
</reference>
<keyword evidence="1" id="KW-1133">Transmembrane helix</keyword>
<comment type="caution">
    <text evidence="3">The sequence shown here is derived from an EMBL/GenBank/DDBJ whole genome shotgun (WGS) entry which is preliminary data.</text>
</comment>
<dbReference type="Proteomes" id="UP001589683">
    <property type="component" value="Unassembled WGS sequence"/>
</dbReference>
<keyword evidence="2" id="KW-0732">Signal</keyword>
<evidence type="ECO:0000313" key="4">
    <source>
        <dbReference type="Proteomes" id="UP001589683"/>
    </source>
</evidence>
<dbReference type="EMBL" id="JBHMEA010000024">
    <property type="protein sequence ID" value="MFB9231634.1"/>
    <property type="molecule type" value="Genomic_DNA"/>
</dbReference>
<dbReference type="RefSeq" id="WP_213890242.1">
    <property type="nucleotide sequence ID" value="NZ_JAGFNU010000009.1"/>
</dbReference>
<evidence type="ECO:0000313" key="3">
    <source>
        <dbReference type="EMBL" id="MFB9231634.1"/>
    </source>
</evidence>
<feature type="signal peptide" evidence="2">
    <location>
        <begin position="1"/>
        <end position="26"/>
    </location>
</feature>
<keyword evidence="1" id="KW-0472">Membrane</keyword>
<organism evidence="3 4">
    <name type="scientific">Pseudohalocynthiibacter aestuariivivens</name>
    <dbReference type="NCBI Taxonomy" id="1591409"/>
    <lineage>
        <taxon>Bacteria</taxon>
        <taxon>Pseudomonadati</taxon>
        <taxon>Pseudomonadota</taxon>
        <taxon>Alphaproteobacteria</taxon>
        <taxon>Rhodobacterales</taxon>
        <taxon>Paracoccaceae</taxon>
        <taxon>Pseudohalocynthiibacter</taxon>
    </lineage>
</organism>